<evidence type="ECO:0000313" key="4">
    <source>
        <dbReference type="EMBL" id="MBB5018810.1"/>
    </source>
</evidence>
<dbReference type="SUPFAM" id="SSF50199">
    <property type="entry name" value="Staphylococcal nuclease"/>
    <property type="match status" value="1"/>
</dbReference>
<protein>
    <submittedName>
        <fullName evidence="4">Endonuclease YncB(Thermonuclease family)</fullName>
    </submittedName>
</protein>
<keyword evidence="2" id="KW-0472">Membrane</keyword>
<keyword evidence="4" id="KW-0540">Nuclease</keyword>
<evidence type="ECO:0000313" key="5">
    <source>
        <dbReference type="Proteomes" id="UP000575898"/>
    </source>
</evidence>
<dbReference type="GO" id="GO:0004519">
    <property type="term" value="F:endonuclease activity"/>
    <property type="evidence" value="ECO:0007669"/>
    <property type="project" value="UniProtKB-KW"/>
</dbReference>
<dbReference type="PANTHER" id="PTHR12302:SF26">
    <property type="entry name" value="BLR1266 PROTEIN"/>
    <property type="match status" value="1"/>
</dbReference>
<accession>A0A840MK80</accession>
<gene>
    <name evidence="4" type="ORF">HNQ59_002103</name>
</gene>
<dbReference type="EMBL" id="JACHHY010000011">
    <property type="protein sequence ID" value="MBB5018810.1"/>
    <property type="molecule type" value="Genomic_DNA"/>
</dbReference>
<keyword evidence="4" id="KW-0255">Endonuclease</keyword>
<dbReference type="InterPro" id="IPR002071">
    <property type="entry name" value="Thermonucl_AS"/>
</dbReference>
<organism evidence="4 5">
    <name type="scientific">Chitinivorax tropicus</name>
    <dbReference type="NCBI Taxonomy" id="714531"/>
    <lineage>
        <taxon>Bacteria</taxon>
        <taxon>Pseudomonadati</taxon>
        <taxon>Pseudomonadota</taxon>
        <taxon>Betaproteobacteria</taxon>
        <taxon>Chitinivorax</taxon>
    </lineage>
</organism>
<dbReference type="GO" id="GO:0003676">
    <property type="term" value="F:nucleic acid binding"/>
    <property type="evidence" value="ECO:0007669"/>
    <property type="project" value="InterPro"/>
</dbReference>
<dbReference type="InterPro" id="IPR016071">
    <property type="entry name" value="Staphylococal_nuclease_OB-fold"/>
</dbReference>
<dbReference type="PROSITE" id="PS50830">
    <property type="entry name" value="TNASE_3"/>
    <property type="match status" value="1"/>
</dbReference>
<feature type="domain" description="TNase-like" evidence="3">
    <location>
        <begin position="48"/>
        <end position="176"/>
    </location>
</feature>
<dbReference type="Proteomes" id="UP000575898">
    <property type="component" value="Unassembled WGS sequence"/>
</dbReference>
<dbReference type="InterPro" id="IPR035437">
    <property type="entry name" value="SNase_OB-fold_sf"/>
</dbReference>
<keyword evidence="2" id="KW-0812">Transmembrane</keyword>
<comment type="caution">
    <text evidence="4">The sequence shown here is derived from an EMBL/GenBank/DDBJ whole genome shotgun (WGS) entry which is preliminary data.</text>
</comment>
<sequence>MRGQAKLLNAVQALLFSKDPRRKAYAVLVLVSMLLAVGWSQLGKANSDAIEGKVVGVADGDTITVLDAGLAQHKIRFAFIDAPEKNQAWGQRAKQALSDKVFGEQVKVVVVDRDKYGRVVGHVWLGETDINLSQLSDGMAWHYVQFAKKLQSGSEFDRYQLAQQQARDDKRGLWQDADPTPPWAFRRGKGRARQQEFDAMPTPIAPAEEDSPSQ</sequence>
<dbReference type="AlphaFoldDB" id="A0A840MK80"/>
<evidence type="ECO:0000259" key="3">
    <source>
        <dbReference type="PROSITE" id="PS50830"/>
    </source>
</evidence>
<keyword evidence="2" id="KW-1133">Transmembrane helix</keyword>
<keyword evidence="4" id="KW-0378">Hydrolase</keyword>
<dbReference type="Pfam" id="PF00565">
    <property type="entry name" value="SNase"/>
    <property type="match status" value="1"/>
</dbReference>
<feature type="region of interest" description="Disordered" evidence="1">
    <location>
        <begin position="167"/>
        <end position="214"/>
    </location>
</feature>
<dbReference type="PANTHER" id="PTHR12302">
    <property type="entry name" value="EBNA2 BINDING PROTEIN P100"/>
    <property type="match status" value="1"/>
</dbReference>
<evidence type="ECO:0000256" key="1">
    <source>
        <dbReference type="SAM" id="MobiDB-lite"/>
    </source>
</evidence>
<evidence type="ECO:0000256" key="2">
    <source>
        <dbReference type="SAM" id="Phobius"/>
    </source>
</evidence>
<dbReference type="Gene3D" id="2.40.50.90">
    <property type="match status" value="1"/>
</dbReference>
<dbReference type="SMART" id="SM00318">
    <property type="entry name" value="SNc"/>
    <property type="match status" value="1"/>
</dbReference>
<name>A0A840MK80_9PROT</name>
<dbReference type="RefSeq" id="WP_246490945.1">
    <property type="nucleotide sequence ID" value="NZ_JACHHY010000011.1"/>
</dbReference>
<dbReference type="PROSITE" id="PS01284">
    <property type="entry name" value="TNASE_2"/>
    <property type="match status" value="1"/>
</dbReference>
<reference evidence="4 5" key="1">
    <citation type="submission" date="2020-08" db="EMBL/GenBank/DDBJ databases">
        <title>Genomic Encyclopedia of Type Strains, Phase IV (KMG-IV): sequencing the most valuable type-strain genomes for metagenomic binning, comparative biology and taxonomic classification.</title>
        <authorList>
            <person name="Goeker M."/>
        </authorList>
    </citation>
    <scope>NUCLEOTIDE SEQUENCE [LARGE SCALE GENOMIC DNA]</scope>
    <source>
        <strain evidence="4 5">DSM 27165</strain>
    </source>
</reference>
<proteinExistence type="predicted"/>
<keyword evidence="5" id="KW-1185">Reference proteome</keyword>
<feature type="transmembrane region" description="Helical" evidence="2">
    <location>
        <begin position="24"/>
        <end position="42"/>
    </location>
</feature>